<dbReference type="Gene3D" id="3.90.220.20">
    <property type="entry name" value="DNA methylase specificity domains"/>
    <property type="match status" value="1"/>
</dbReference>
<dbReference type="InterPro" id="IPR051212">
    <property type="entry name" value="Type-I_RE_S_subunit"/>
</dbReference>
<keyword evidence="3" id="KW-0238">DNA-binding</keyword>
<organism evidence="6">
    <name type="scientific">viral metagenome</name>
    <dbReference type="NCBI Taxonomy" id="1070528"/>
    <lineage>
        <taxon>unclassified sequences</taxon>
        <taxon>metagenomes</taxon>
        <taxon>organismal metagenomes</taxon>
    </lineage>
</organism>
<dbReference type="InterPro" id="IPR044946">
    <property type="entry name" value="Restrct_endonuc_typeI_TRD_sf"/>
</dbReference>
<dbReference type="InterPro" id="IPR000055">
    <property type="entry name" value="Restrct_endonuc_typeI_TRD"/>
</dbReference>
<feature type="domain" description="Type I restriction modification DNA specificity" evidence="5">
    <location>
        <begin position="3"/>
        <end position="153"/>
    </location>
</feature>
<dbReference type="AlphaFoldDB" id="A0A6C0I949"/>
<dbReference type="EMBL" id="MN740141">
    <property type="protein sequence ID" value="QHT89484.1"/>
    <property type="molecule type" value="Genomic_DNA"/>
</dbReference>
<evidence type="ECO:0000256" key="3">
    <source>
        <dbReference type="ARBA" id="ARBA00023125"/>
    </source>
</evidence>
<evidence type="ECO:0000256" key="1">
    <source>
        <dbReference type="ARBA" id="ARBA00010923"/>
    </source>
</evidence>
<reference evidence="6" key="1">
    <citation type="journal article" date="2020" name="Nature">
        <title>Giant virus diversity and host interactions through global metagenomics.</title>
        <authorList>
            <person name="Schulz F."/>
            <person name="Roux S."/>
            <person name="Paez-Espino D."/>
            <person name="Jungbluth S."/>
            <person name="Walsh D.A."/>
            <person name="Denef V.J."/>
            <person name="McMahon K.D."/>
            <person name="Konstantinidis K.T."/>
            <person name="Eloe-Fadrosh E.A."/>
            <person name="Kyrpides N.C."/>
            <person name="Woyke T."/>
        </authorList>
    </citation>
    <scope>NUCLEOTIDE SEQUENCE</scope>
    <source>
        <strain evidence="6">GVMAG-M-3300023184-60</strain>
    </source>
</reference>
<evidence type="ECO:0000256" key="4">
    <source>
        <dbReference type="SAM" id="Coils"/>
    </source>
</evidence>
<dbReference type="PANTHER" id="PTHR43140:SF1">
    <property type="entry name" value="TYPE I RESTRICTION ENZYME ECOKI SPECIFICITY SUBUNIT"/>
    <property type="match status" value="1"/>
</dbReference>
<evidence type="ECO:0000259" key="5">
    <source>
        <dbReference type="Pfam" id="PF01420"/>
    </source>
</evidence>
<sequence length="167" mass="19334">MTSKTLEEICNILPRSKRNTKYGSNVGKYPFFTCSKVVDSFVDIPDYEGDSLIIGDRGEPNISFANEFSASDICYILQNKNKSMLNLKYVYYYLYNNLDIMDNLYVGDTIKHISKANVKSIAIPIPSLKQQNAIVEYCEMNDNNIRQLEKEIEDKKAHIQQYIKDYK</sequence>
<dbReference type="GO" id="GO:0009307">
    <property type="term" value="P:DNA restriction-modification system"/>
    <property type="evidence" value="ECO:0007669"/>
    <property type="project" value="UniProtKB-KW"/>
</dbReference>
<evidence type="ECO:0000256" key="2">
    <source>
        <dbReference type="ARBA" id="ARBA00022747"/>
    </source>
</evidence>
<protein>
    <recommendedName>
        <fullName evidence="5">Type I restriction modification DNA specificity domain-containing protein</fullName>
    </recommendedName>
</protein>
<dbReference type="PANTHER" id="PTHR43140">
    <property type="entry name" value="TYPE-1 RESTRICTION ENZYME ECOKI SPECIFICITY PROTEIN"/>
    <property type="match status" value="1"/>
</dbReference>
<name>A0A6C0I949_9ZZZZ</name>
<comment type="similarity">
    <text evidence="1">Belongs to the type-I restriction system S methylase family.</text>
</comment>
<evidence type="ECO:0000313" key="6">
    <source>
        <dbReference type="EMBL" id="QHT89484.1"/>
    </source>
</evidence>
<keyword evidence="2" id="KW-0680">Restriction system</keyword>
<dbReference type="SUPFAM" id="SSF116734">
    <property type="entry name" value="DNA methylase specificity domain"/>
    <property type="match status" value="1"/>
</dbReference>
<dbReference type="Pfam" id="PF01420">
    <property type="entry name" value="Methylase_S"/>
    <property type="match status" value="1"/>
</dbReference>
<keyword evidence="4" id="KW-0175">Coiled coil</keyword>
<feature type="coiled-coil region" evidence="4">
    <location>
        <begin position="138"/>
        <end position="165"/>
    </location>
</feature>
<dbReference type="GO" id="GO:0003677">
    <property type="term" value="F:DNA binding"/>
    <property type="evidence" value="ECO:0007669"/>
    <property type="project" value="UniProtKB-KW"/>
</dbReference>
<accession>A0A6C0I949</accession>
<proteinExistence type="inferred from homology"/>